<accession>A0AC34GT24</accession>
<protein>
    <submittedName>
        <fullName evidence="2">Uncharacterized protein</fullName>
    </submittedName>
</protein>
<sequence>MEKVNLSNNEIEVLCSPLHWLRIKYLNLSNNKISSIDLPEENEDEKNIVAEDSPGVHLNLSGNNLTSLPFKFEKIIQIVSLNLSKNKFEYDSAEECLYQRLPLTLKKLNVSEMPLISLSCTLCYRMLKELVASNCQLRYICPKISHQFFHTEPFDIQRNLKLNITQNPDLEGLPFVPDTIIPYPKKHDKIVKSATFWRQMESEINTFKVLTFPSFQNTERLAFKMEFNSLMDKKNAKYYCKCCAKCGRDTKEDIFQQIMTMDFDVFETTEKEKILNYWASGTWKANVVSRLCDGCKNEYKNDVKELLTSKKRKQQEKKRDAKKQRVVKILPQQNAVIAEMPESSKLQYYPDSNGCSSQTAPVMFPPALSSQTMQQYHNTAMDYEMSNANYPSQSFQNMQLQFSNNFIPPQNSFPMPPQKTSFISLPPLRFTNGYHESQQQCIEIQNMETVNPENTYTNL</sequence>
<name>A0AC34GT24_9BILA</name>
<dbReference type="WBParaSite" id="ES5_v2.g774.t1">
    <property type="protein sequence ID" value="ES5_v2.g774.t1"/>
    <property type="gene ID" value="ES5_v2.g774"/>
</dbReference>
<evidence type="ECO:0000313" key="1">
    <source>
        <dbReference type="Proteomes" id="UP000887579"/>
    </source>
</evidence>
<dbReference type="Proteomes" id="UP000887579">
    <property type="component" value="Unplaced"/>
</dbReference>
<organism evidence="1 2">
    <name type="scientific">Panagrolaimus sp. ES5</name>
    <dbReference type="NCBI Taxonomy" id="591445"/>
    <lineage>
        <taxon>Eukaryota</taxon>
        <taxon>Metazoa</taxon>
        <taxon>Ecdysozoa</taxon>
        <taxon>Nematoda</taxon>
        <taxon>Chromadorea</taxon>
        <taxon>Rhabditida</taxon>
        <taxon>Tylenchina</taxon>
        <taxon>Panagrolaimomorpha</taxon>
        <taxon>Panagrolaimoidea</taxon>
        <taxon>Panagrolaimidae</taxon>
        <taxon>Panagrolaimus</taxon>
    </lineage>
</organism>
<reference evidence="2" key="1">
    <citation type="submission" date="2022-11" db="UniProtKB">
        <authorList>
            <consortium name="WormBaseParasite"/>
        </authorList>
    </citation>
    <scope>IDENTIFICATION</scope>
</reference>
<proteinExistence type="predicted"/>
<evidence type="ECO:0000313" key="2">
    <source>
        <dbReference type="WBParaSite" id="ES5_v2.g774.t1"/>
    </source>
</evidence>